<dbReference type="Pfam" id="PF22391">
    <property type="entry name" value="DUF6975"/>
    <property type="match status" value="1"/>
</dbReference>
<dbReference type="InterPro" id="IPR054248">
    <property type="entry name" value="DUF6975"/>
</dbReference>
<keyword evidence="2" id="KW-1185">Reference proteome</keyword>
<dbReference type="OrthoDB" id="7468483at2"/>
<name>A0A0E9MLU6_9SPHN</name>
<evidence type="ECO:0000313" key="2">
    <source>
        <dbReference type="Proteomes" id="UP000033202"/>
    </source>
</evidence>
<organism evidence="1 2">
    <name type="scientific">Sphingomonas changbaiensis NBRC 104936</name>
    <dbReference type="NCBI Taxonomy" id="1219043"/>
    <lineage>
        <taxon>Bacteria</taxon>
        <taxon>Pseudomonadati</taxon>
        <taxon>Pseudomonadota</taxon>
        <taxon>Alphaproteobacteria</taxon>
        <taxon>Sphingomonadales</taxon>
        <taxon>Sphingomonadaceae</taxon>
        <taxon>Sphingomonas</taxon>
    </lineage>
</organism>
<proteinExistence type="predicted"/>
<accession>A0A0E9MLU6</accession>
<dbReference type="STRING" id="1219043.SCH01S_03_00850"/>
<dbReference type="EMBL" id="BBWU01000003">
    <property type="protein sequence ID" value="GAO38110.1"/>
    <property type="molecule type" value="Genomic_DNA"/>
</dbReference>
<protein>
    <submittedName>
        <fullName evidence="1">Uncharacterized protein</fullName>
    </submittedName>
</protein>
<comment type="caution">
    <text evidence="1">The sequence shown here is derived from an EMBL/GenBank/DDBJ whole genome shotgun (WGS) entry which is preliminary data.</text>
</comment>
<dbReference type="RefSeq" id="WP_046346962.1">
    <property type="nucleotide sequence ID" value="NZ_BBWU01000003.1"/>
</dbReference>
<sequence>MSQAIETARSEQVADLLVSLVYAEGSAGHAYPQATELTAGPEAMRNLADAAHYLSVLHGRFPGVIDHAARKAGHPAAHGWLAAAAEAFAAERALLTRLAVATGPLPSTPGQAECQAAVLQQSHALDMLAQSERAGCALGAAFALALDWRAVRAVLEAAARRVSIAPGDCALPDEEETRTVAMIVAETPSFERAMSFGAQQLLAQHRGLWDLLEARQQARSGV</sequence>
<gene>
    <name evidence="1" type="ORF">SCH01S_03_00850</name>
</gene>
<dbReference type="AlphaFoldDB" id="A0A0E9MLU6"/>
<evidence type="ECO:0000313" key="1">
    <source>
        <dbReference type="EMBL" id="GAO38110.1"/>
    </source>
</evidence>
<reference evidence="1 2" key="1">
    <citation type="submission" date="2015-04" db="EMBL/GenBank/DDBJ databases">
        <title>Whole genome shotgun sequence of Sphingomonas changbaiensis NBRC 104936.</title>
        <authorList>
            <person name="Katano-Makiyama Y."/>
            <person name="Hosoyama A."/>
            <person name="Hashimoto M."/>
            <person name="Noguchi M."/>
            <person name="Tsuchikane K."/>
            <person name="Ohji S."/>
            <person name="Yamazoe A."/>
            <person name="Ichikawa N."/>
            <person name="Kimura A."/>
            <person name="Fujita N."/>
        </authorList>
    </citation>
    <scope>NUCLEOTIDE SEQUENCE [LARGE SCALE GENOMIC DNA]</scope>
    <source>
        <strain evidence="1 2">NBRC 104936</strain>
    </source>
</reference>
<dbReference type="Proteomes" id="UP000033202">
    <property type="component" value="Unassembled WGS sequence"/>
</dbReference>